<comment type="subunit">
    <text evidence="6">Homodimer.</text>
</comment>
<name>A0A9P7YZ88_9HELO</name>
<keyword evidence="8" id="KW-0963">Cytoplasm</keyword>
<dbReference type="Gene3D" id="3.40.50.2020">
    <property type="match status" value="1"/>
</dbReference>
<proteinExistence type="inferred from homology"/>
<evidence type="ECO:0000256" key="3">
    <source>
        <dbReference type="ARBA" id="ARBA00004496"/>
    </source>
</evidence>
<dbReference type="GO" id="GO:0016208">
    <property type="term" value="F:AMP binding"/>
    <property type="evidence" value="ECO:0007669"/>
    <property type="project" value="TreeGrafter"/>
</dbReference>
<dbReference type="HAMAP" id="MF_00004">
    <property type="entry name" value="Aden_phosphoribosyltr"/>
    <property type="match status" value="1"/>
</dbReference>
<dbReference type="CDD" id="cd06223">
    <property type="entry name" value="PRTases_typeI"/>
    <property type="match status" value="1"/>
</dbReference>
<evidence type="ECO:0000259" key="13">
    <source>
        <dbReference type="Pfam" id="PF00156"/>
    </source>
</evidence>
<evidence type="ECO:0000256" key="12">
    <source>
        <dbReference type="SAM" id="MobiDB-lite"/>
    </source>
</evidence>
<dbReference type="NCBIfam" id="TIGR01090">
    <property type="entry name" value="apt"/>
    <property type="match status" value="1"/>
</dbReference>
<accession>A0A9P7YZ88</accession>
<keyword evidence="10" id="KW-0808">Transferase</keyword>
<dbReference type="AlphaFoldDB" id="A0A9P7YZ88"/>
<evidence type="ECO:0000256" key="7">
    <source>
        <dbReference type="ARBA" id="ARBA00011893"/>
    </source>
</evidence>
<dbReference type="SUPFAM" id="SSF53271">
    <property type="entry name" value="PRTase-like"/>
    <property type="match status" value="1"/>
</dbReference>
<dbReference type="InterPro" id="IPR029057">
    <property type="entry name" value="PRTase-like"/>
</dbReference>
<dbReference type="GO" id="GO:0003999">
    <property type="term" value="F:adenine phosphoribosyltransferase activity"/>
    <property type="evidence" value="ECO:0007669"/>
    <property type="project" value="UniProtKB-EC"/>
</dbReference>
<comment type="similarity">
    <text evidence="5">Belongs to the purine/pyrimidine phosphoribosyltransferase family.</text>
</comment>
<evidence type="ECO:0000313" key="15">
    <source>
        <dbReference type="Proteomes" id="UP000887226"/>
    </source>
</evidence>
<dbReference type="InterPro" id="IPR050054">
    <property type="entry name" value="UPRTase/APRTase"/>
</dbReference>
<feature type="region of interest" description="Disordered" evidence="12">
    <location>
        <begin position="1"/>
        <end position="32"/>
    </location>
</feature>
<dbReference type="Pfam" id="PF00156">
    <property type="entry name" value="Pribosyltran"/>
    <property type="match status" value="1"/>
</dbReference>
<dbReference type="InterPro" id="IPR005764">
    <property type="entry name" value="Ade_phspho_trans"/>
</dbReference>
<evidence type="ECO:0000256" key="5">
    <source>
        <dbReference type="ARBA" id="ARBA00008391"/>
    </source>
</evidence>
<comment type="pathway">
    <text evidence="4">Purine metabolism; AMP biosynthesis via salvage pathway; AMP from adenine: step 1/1.</text>
</comment>
<dbReference type="GO" id="GO:0006168">
    <property type="term" value="P:adenine salvage"/>
    <property type="evidence" value="ECO:0007669"/>
    <property type="project" value="InterPro"/>
</dbReference>
<evidence type="ECO:0000256" key="4">
    <source>
        <dbReference type="ARBA" id="ARBA00004659"/>
    </source>
</evidence>
<gene>
    <name evidence="14" type="ORF">BJ878DRAFT_482428</name>
</gene>
<keyword evidence="9 14" id="KW-0328">Glycosyltransferase</keyword>
<evidence type="ECO:0000256" key="11">
    <source>
        <dbReference type="ARBA" id="ARBA00022726"/>
    </source>
</evidence>
<evidence type="ECO:0000256" key="1">
    <source>
        <dbReference type="ARBA" id="ARBA00000868"/>
    </source>
</evidence>
<dbReference type="EMBL" id="MU254128">
    <property type="protein sequence ID" value="KAG9241985.1"/>
    <property type="molecule type" value="Genomic_DNA"/>
</dbReference>
<evidence type="ECO:0000256" key="8">
    <source>
        <dbReference type="ARBA" id="ARBA00022490"/>
    </source>
</evidence>
<dbReference type="GO" id="GO:0006166">
    <property type="term" value="P:purine ribonucleoside salvage"/>
    <property type="evidence" value="ECO:0007669"/>
    <property type="project" value="UniProtKB-KW"/>
</dbReference>
<comment type="catalytic activity">
    <reaction evidence="1">
        <text>AMP + diphosphate = 5-phospho-alpha-D-ribose 1-diphosphate + adenine</text>
        <dbReference type="Rhea" id="RHEA:16609"/>
        <dbReference type="ChEBI" id="CHEBI:16708"/>
        <dbReference type="ChEBI" id="CHEBI:33019"/>
        <dbReference type="ChEBI" id="CHEBI:58017"/>
        <dbReference type="ChEBI" id="CHEBI:456215"/>
        <dbReference type="EC" id="2.4.2.7"/>
    </reaction>
</comment>
<reference evidence="14" key="1">
    <citation type="journal article" date="2021" name="IMA Fungus">
        <title>Genomic characterization of three marine fungi, including Emericellopsis atlantica sp. nov. with signatures of a generalist lifestyle and marine biomass degradation.</title>
        <authorList>
            <person name="Hagestad O.C."/>
            <person name="Hou L."/>
            <person name="Andersen J.H."/>
            <person name="Hansen E.H."/>
            <person name="Altermark B."/>
            <person name="Li C."/>
            <person name="Kuhnert E."/>
            <person name="Cox R.J."/>
            <person name="Crous P.W."/>
            <person name="Spatafora J.W."/>
            <person name="Lail K."/>
            <person name="Amirebrahimi M."/>
            <person name="Lipzen A."/>
            <person name="Pangilinan J."/>
            <person name="Andreopoulos W."/>
            <person name="Hayes R.D."/>
            <person name="Ng V."/>
            <person name="Grigoriev I.V."/>
            <person name="Jackson S.A."/>
            <person name="Sutton T.D.S."/>
            <person name="Dobson A.D.W."/>
            <person name="Rama T."/>
        </authorList>
    </citation>
    <scope>NUCLEOTIDE SEQUENCE</scope>
    <source>
        <strain evidence="14">TRa3180A</strain>
    </source>
</reference>
<comment type="caution">
    <text evidence="14">The sequence shown here is derived from an EMBL/GenBank/DDBJ whole genome shotgun (WGS) entry which is preliminary data.</text>
</comment>
<evidence type="ECO:0000256" key="9">
    <source>
        <dbReference type="ARBA" id="ARBA00022676"/>
    </source>
</evidence>
<keyword evidence="11" id="KW-0660">Purine salvage</keyword>
<evidence type="ECO:0000256" key="2">
    <source>
        <dbReference type="ARBA" id="ARBA00003968"/>
    </source>
</evidence>
<keyword evidence="15" id="KW-1185">Reference proteome</keyword>
<protein>
    <recommendedName>
        <fullName evidence="7">adenine phosphoribosyltransferase</fullName>
        <ecNumber evidence="7">2.4.2.7</ecNumber>
    </recommendedName>
</protein>
<dbReference type="GO" id="GO:0002055">
    <property type="term" value="F:adenine binding"/>
    <property type="evidence" value="ECO:0007669"/>
    <property type="project" value="TreeGrafter"/>
</dbReference>
<organism evidence="14 15">
    <name type="scientific">Calycina marina</name>
    <dbReference type="NCBI Taxonomy" id="1763456"/>
    <lineage>
        <taxon>Eukaryota</taxon>
        <taxon>Fungi</taxon>
        <taxon>Dikarya</taxon>
        <taxon>Ascomycota</taxon>
        <taxon>Pezizomycotina</taxon>
        <taxon>Leotiomycetes</taxon>
        <taxon>Helotiales</taxon>
        <taxon>Pezizellaceae</taxon>
        <taxon>Calycina</taxon>
    </lineage>
</organism>
<feature type="compositionally biased region" description="Low complexity" evidence="12">
    <location>
        <begin position="1"/>
        <end position="21"/>
    </location>
</feature>
<feature type="domain" description="Phosphoribosyltransferase" evidence="13">
    <location>
        <begin position="95"/>
        <end position="193"/>
    </location>
</feature>
<dbReference type="OrthoDB" id="363185at2759"/>
<sequence>MSTSPPTTTPVAAKSTAPATAGQDASGTERVSSTTAASASQLASEQKVLKASLRHFPDFPLKGILFVDILPLFADHTLHKTLINALKLQVLTACNGVKPDVIVGLDARGFLFGPSLALALGAGFAPVRKQGKLPGDLSKASFKKEYGEDVFEIQNDAIKAGSKVLIVDDIIATGGTAACAGQLVKDLGGEIMGYLFILEIDFLKGRDKLDAPVIILLRD</sequence>
<evidence type="ECO:0000256" key="6">
    <source>
        <dbReference type="ARBA" id="ARBA00011738"/>
    </source>
</evidence>
<dbReference type="InterPro" id="IPR000836">
    <property type="entry name" value="PRTase_dom"/>
</dbReference>
<evidence type="ECO:0000256" key="10">
    <source>
        <dbReference type="ARBA" id="ARBA00022679"/>
    </source>
</evidence>
<evidence type="ECO:0000313" key="14">
    <source>
        <dbReference type="EMBL" id="KAG9241985.1"/>
    </source>
</evidence>
<dbReference type="NCBIfam" id="NF002636">
    <property type="entry name" value="PRK02304.1-5"/>
    <property type="match status" value="1"/>
</dbReference>
<dbReference type="Proteomes" id="UP000887226">
    <property type="component" value="Unassembled WGS sequence"/>
</dbReference>
<dbReference type="GO" id="GO:0044209">
    <property type="term" value="P:AMP salvage"/>
    <property type="evidence" value="ECO:0007669"/>
    <property type="project" value="TreeGrafter"/>
</dbReference>
<comment type="subcellular location">
    <subcellularLocation>
        <location evidence="3">Cytoplasm</location>
    </subcellularLocation>
</comment>
<dbReference type="FunFam" id="3.40.50.2020:FF:000004">
    <property type="entry name" value="Adenine phosphoribosyltransferase"/>
    <property type="match status" value="1"/>
</dbReference>
<dbReference type="PANTHER" id="PTHR32315:SF3">
    <property type="entry name" value="ADENINE PHOSPHORIBOSYLTRANSFERASE"/>
    <property type="match status" value="1"/>
</dbReference>
<dbReference type="GO" id="GO:0005737">
    <property type="term" value="C:cytoplasm"/>
    <property type="evidence" value="ECO:0007669"/>
    <property type="project" value="UniProtKB-SubCell"/>
</dbReference>
<comment type="function">
    <text evidence="2">Catalyzes a salvage reaction resulting in the formation of AMP, that is energically less costly than de novo synthesis.</text>
</comment>
<dbReference type="EC" id="2.4.2.7" evidence="7"/>
<dbReference type="PANTHER" id="PTHR32315">
    <property type="entry name" value="ADENINE PHOSPHORIBOSYLTRANSFERASE"/>
    <property type="match status" value="1"/>
</dbReference>